<proteinExistence type="predicted"/>
<dbReference type="EMBL" id="CADCXU010023037">
    <property type="protein sequence ID" value="CAB0010455.1"/>
    <property type="molecule type" value="Genomic_DNA"/>
</dbReference>
<organism evidence="1 2">
    <name type="scientific">Nesidiocoris tenuis</name>
    <dbReference type="NCBI Taxonomy" id="355587"/>
    <lineage>
        <taxon>Eukaryota</taxon>
        <taxon>Metazoa</taxon>
        <taxon>Ecdysozoa</taxon>
        <taxon>Arthropoda</taxon>
        <taxon>Hexapoda</taxon>
        <taxon>Insecta</taxon>
        <taxon>Pterygota</taxon>
        <taxon>Neoptera</taxon>
        <taxon>Paraneoptera</taxon>
        <taxon>Hemiptera</taxon>
        <taxon>Heteroptera</taxon>
        <taxon>Panheteroptera</taxon>
        <taxon>Cimicomorpha</taxon>
        <taxon>Miridae</taxon>
        <taxon>Dicyphina</taxon>
        <taxon>Nesidiocoris</taxon>
    </lineage>
</organism>
<dbReference type="AlphaFoldDB" id="A0A6H5H385"/>
<name>A0A6H5H385_9HEMI</name>
<protein>
    <submittedName>
        <fullName evidence="1">Uncharacterized protein</fullName>
    </submittedName>
</protein>
<accession>A0A6H5H385</accession>
<gene>
    <name evidence="1" type="ORF">NTEN_LOCUS15499</name>
</gene>
<evidence type="ECO:0000313" key="2">
    <source>
        <dbReference type="Proteomes" id="UP000479000"/>
    </source>
</evidence>
<keyword evidence="2" id="KW-1185">Reference proteome</keyword>
<sequence>MFCYHCKTMFCYHCKTMFCYHKRYGAIAAIVRGPHIFRTTTRGGPIQNDDSVYRTIVVRYWSYTMELRSSHFHRRRKYLPYAPFDFFGNNEETNGLSSTCFP</sequence>
<reference evidence="1 2" key="1">
    <citation type="submission" date="2020-02" db="EMBL/GenBank/DDBJ databases">
        <authorList>
            <person name="Ferguson B K."/>
        </authorList>
    </citation>
    <scope>NUCLEOTIDE SEQUENCE [LARGE SCALE GENOMIC DNA]</scope>
</reference>
<dbReference type="Proteomes" id="UP000479000">
    <property type="component" value="Unassembled WGS sequence"/>
</dbReference>
<evidence type="ECO:0000313" key="1">
    <source>
        <dbReference type="EMBL" id="CAB0010455.1"/>
    </source>
</evidence>